<dbReference type="PIRSF" id="PIRSF004923">
    <property type="entry name" value="RseC"/>
    <property type="match status" value="1"/>
</dbReference>
<proteinExistence type="predicted"/>
<dbReference type="InterPro" id="IPR007359">
    <property type="entry name" value="SigmaE_reg_RseC_MucC"/>
</dbReference>
<sequence>MITEAGRVVGIEDKALWVETIRRSTCGSCAAQKGCGQGLMNKFTDGRRNQLRVLLGSLSVDTFHLNDEVEISIPERALIGGAMMVYLLPLITMIAGMGLVSNYASGDVAAALGALGGFLLGMALVRLHAMYIQNKPAYQATVVAKFTPAATNSVAITVSPHSE</sequence>
<feature type="transmembrane region" description="Helical" evidence="1">
    <location>
        <begin position="85"/>
        <end position="104"/>
    </location>
</feature>
<dbReference type="Proteomes" id="UP001166291">
    <property type="component" value="Unassembled WGS sequence"/>
</dbReference>
<comment type="caution">
    <text evidence="2">The sequence shown here is derived from an EMBL/GenBank/DDBJ whole genome shotgun (WGS) entry which is preliminary data.</text>
</comment>
<gene>
    <name evidence="2" type="ORF">KXJ70_02235</name>
</gene>
<dbReference type="InterPro" id="IPR026268">
    <property type="entry name" value="RseC"/>
</dbReference>
<feature type="transmembrane region" description="Helical" evidence="1">
    <location>
        <begin position="110"/>
        <end position="129"/>
    </location>
</feature>
<keyword evidence="1" id="KW-0472">Membrane</keyword>
<dbReference type="PANTHER" id="PTHR35867">
    <property type="entry name" value="PROTEIN RSEC"/>
    <property type="match status" value="1"/>
</dbReference>
<dbReference type="Pfam" id="PF04246">
    <property type="entry name" value="RseC_MucC"/>
    <property type="match status" value="1"/>
</dbReference>
<keyword evidence="1" id="KW-0812">Transmembrane</keyword>
<dbReference type="PANTHER" id="PTHR35867:SF1">
    <property type="entry name" value="PROTEIN RSEC"/>
    <property type="match status" value="1"/>
</dbReference>
<accession>A0ABS6VMN2</accession>
<name>A0ABS6VMN2_9GAMM</name>
<organism evidence="2 3">
    <name type="scientific">Zhongshania aquimaris</name>
    <dbReference type="NCBI Taxonomy" id="2857107"/>
    <lineage>
        <taxon>Bacteria</taxon>
        <taxon>Pseudomonadati</taxon>
        <taxon>Pseudomonadota</taxon>
        <taxon>Gammaproteobacteria</taxon>
        <taxon>Cellvibrionales</taxon>
        <taxon>Spongiibacteraceae</taxon>
        <taxon>Zhongshania</taxon>
    </lineage>
</organism>
<keyword evidence="3" id="KW-1185">Reference proteome</keyword>
<dbReference type="RefSeq" id="WP_219041826.1">
    <property type="nucleotide sequence ID" value="NZ_JAHWDQ010000001.1"/>
</dbReference>
<keyword evidence="1" id="KW-1133">Transmembrane helix</keyword>
<protein>
    <submittedName>
        <fullName evidence="2">SoxR reducing system RseC family protein</fullName>
    </submittedName>
</protein>
<evidence type="ECO:0000256" key="1">
    <source>
        <dbReference type="SAM" id="Phobius"/>
    </source>
</evidence>
<evidence type="ECO:0000313" key="3">
    <source>
        <dbReference type="Proteomes" id="UP001166291"/>
    </source>
</evidence>
<evidence type="ECO:0000313" key="2">
    <source>
        <dbReference type="EMBL" id="MBW2939577.1"/>
    </source>
</evidence>
<reference evidence="2" key="1">
    <citation type="submission" date="2021-07" db="EMBL/GenBank/DDBJ databases">
        <title>Zhongshania sp. CAU 1632 isolated from seawater.</title>
        <authorList>
            <person name="Kim W."/>
        </authorList>
    </citation>
    <scope>NUCLEOTIDE SEQUENCE</scope>
    <source>
        <strain evidence="2">CAU 1632</strain>
    </source>
</reference>
<dbReference type="EMBL" id="JAHWDQ010000001">
    <property type="protein sequence ID" value="MBW2939577.1"/>
    <property type="molecule type" value="Genomic_DNA"/>
</dbReference>